<evidence type="ECO:0000259" key="3">
    <source>
        <dbReference type="Pfam" id="PF04195"/>
    </source>
</evidence>
<reference evidence="4" key="1">
    <citation type="submission" date="2018-02" db="EMBL/GenBank/DDBJ databases">
        <authorList>
            <person name="Cohen D.B."/>
            <person name="Kent A.D."/>
        </authorList>
    </citation>
    <scope>NUCLEOTIDE SEQUENCE</scope>
</reference>
<evidence type="ECO:0000313" key="4">
    <source>
        <dbReference type="EMBL" id="SPD10233.1"/>
    </source>
</evidence>
<dbReference type="Pfam" id="PF04195">
    <property type="entry name" value="Transposase_28"/>
    <property type="match status" value="1"/>
</dbReference>
<feature type="compositionally biased region" description="Acidic residues" evidence="2">
    <location>
        <begin position="624"/>
        <end position="638"/>
    </location>
</feature>
<evidence type="ECO:0000256" key="1">
    <source>
        <dbReference type="SAM" id="Coils"/>
    </source>
</evidence>
<evidence type="ECO:0000256" key="2">
    <source>
        <dbReference type="SAM" id="MobiDB-lite"/>
    </source>
</evidence>
<feature type="compositionally biased region" description="Low complexity" evidence="2">
    <location>
        <begin position="674"/>
        <end position="686"/>
    </location>
</feature>
<feature type="domain" description="Transposase (putative) gypsy type" evidence="3">
    <location>
        <begin position="244"/>
        <end position="309"/>
    </location>
</feature>
<dbReference type="EMBL" id="OIVN01003312">
    <property type="protein sequence ID" value="SPD10233.1"/>
    <property type="molecule type" value="Genomic_DNA"/>
</dbReference>
<feature type="region of interest" description="Disordered" evidence="2">
    <location>
        <begin position="624"/>
        <end position="697"/>
    </location>
</feature>
<sequence length="697" mass="76546">MSHNRMTEGLFTDRRASVALGDAKAFLLTLKVVTPYLGESEKYPLQLPPYSEVVCLDGLRNMKSPGPGGKLHPFPSSSSVAIMGWDGFNVAETRVGPGMGAILQVLSFSTCLKGSLLRRPPCSSAVLFPATIFPLVFAARVSAALPLGTSSRVFMAPNVDDSVESPSSGERYSPAPLSGSEDFGSLGTVLWDLGVVYLRLLAPGVEKDIGRLRSRFQIPENIVIRLPESGEWACTSNGEDVALYEESLVAGLRLPFRPFERGLLHRFGLAPSQLNPNAWRLIVGLQVLWKMAHEGEHDLTIDEFLFLYKLTYMPSTPGIWGFTCHKGSPRLIPCVPNSNRSWKPKFFFLCGENWEFSSGETIGEDPCGLRRPWGIPSADGKPLRGRGFSEGEGSAASRPSISCFALAQWSLGPEPSEEVKKAIQSYNLSQIEEEGRYGEGGLALRRVATMTNPIPAAKMKMPEKVHVTSRAMDKVNKMYEKVDLEVYDHIENMDLLRISIQDSLKVDFFLPLEDDCDLAKLKAELEEAKVQTLAHQEATEVLNAERGTLKNQVRKLEADLKKKDARLSGLEKERGDLVEKTAALQEEVANARETAVNEFKASEDFNDATRHYYTVKIFDDEETTAMEEDSGEEEEGDDVQSKDRTVASTDVPFTPPNGDEGNNPVAGPEGGQTIQVDDPVIPVDDQATLSPTGGEMP</sequence>
<organism evidence="4">
    <name type="scientific">Fagus sylvatica</name>
    <name type="common">Beechnut</name>
    <dbReference type="NCBI Taxonomy" id="28930"/>
    <lineage>
        <taxon>Eukaryota</taxon>
        <taxon>Viridiplantae</taxon>
        <taxon>Streptophyta</taxon>
        <taxon>Embryophyta</taxon>
        <taxon>Tracheophyta</taxon>
        <taxon>Spermatophyta</taxon>
        <taxon>Magnoliopsida</taxon>
        <taxon>eudicotyledons</taxon>
        <taxon>Gunneridae</taxon>
        <taxon>Pentapetalae</taxon>
        <taxon>rosids</taxon>
        <taxon>fabids</taxon>
        <taxon>Fagales</taxon>
        <taxon>Fagaceae</taxon>
        <taxon>Fagus</taxon>
    </lineage>
</organism>
<dbReference type="InterPro" id="IPR007321">
    <property type="entry name" value="Transposase_28"/>
</dbReference>
<protein>
    <recommendedName>
        <fullName evidence="3">Transposase (putative) gypsy type domain-containing protein</fullName>
    </recommendedName>
</protein>
<dbReference type="PANTHER" id="PTHR31099">
    <property type="entry name" value="OS06G0165300 PROTEIN"/>
    <property type="match status" value="1"/>
</dbReference>
<name>A0A2N9HER4_FAGSY</name>
<dbReference type="AlphaFoldDB" id="A0A2N9HER4"/>
<accession>A0A2N9HER4</accession>
<proteinExistence type="predicted"/>
<dbReference type="PANTHER" id="PTHR31099:SF28">
    <property type="entry name" value="F5J5.12"/>
    <property type="match status" value="1"/>
</dbReference>
<gene>
    <name evidence="4" type="ORF">FSB_LOCUS38115</name>
</gene>
<feature type="coiled-coil region" evidence="1">
    <location>
        <begin position="518"/>
        <end position="587"/>
    </location>
</feature>
<keyword evidence="1" id="KW-0175">Coiled coil</keyword>